<proteinExistence type="inferred from homology"/>
<keyword evidence="2 3" id="KW-0732">Signal</keyword>
<dbReference type="GO" id="GO:0051082">
    <property type="term" value="F:unfolded protein binding"/>
    <property type="evidence" value="ECO:0007669"/>
    <property type="project" value="InterPro"/>
</dbReference>
<dbReference type="EMBL" id="RJVO01000003">
    <property type="protein sequence ID" value="ROH91004.1"/>
    <property type="molecule type" value="Genomic_DNA"/>
</dbReference>
<dbReference type="InterPro" id="IPR024930">
    <property type="entry name" value="Skp_dom_sf"/>
</dbReference>
<reference evidence="4 5" key="1">
    <citation type="submission" date="2018-10" db="EMBL/GenBank/DDBJ databases">
        <authorList>
            <person name="Chen W.-M."/>
        </authorList>
    </citation>
    <scope>NUCLEOTIDE SEQUENCE [LARGE SCALE GENOMIC DNA]</scope>
    <source>
        <strain evidence="4 5">THS-13</strain>
    </source>
</reference>
<evidence type="ECO:0000256" key="2">
    <source>
        <dbReference type="ARBA" id="ARBA00022729"/>
    </source>
</evidence>
<accession>A0A3N0VEB6</accession>
<dbReference type="PANTHER" id="PTHR35089">
    <property type="entry name" value="CHAPERONE PROTEIN SKP"/>
    <property type="match status" value="1"/>
</dbReference>
<dbReference type="Pfam" id="PF03938">
    <property type="entry name" value="OmpH"/>
    <property type="match status" value="1"/>
</dbReference>
<dbReference type="RefSeq" id="WP_123211459.1">
    <property type="nucleotide sequence ID" value="NZ_RJVO01000003.1"/>
</dbReference>
<keyword evidence="5" id="KW-1185">Reference proteome</keyword>
<comment type="caution">
    <text evidence="4">The sequence shown here is derived from an EMBL/GenBank/DDBJ whole genome shotgun (WGS) entry which is preliminary data.</text>
</comment>
<dbReference type="AlphaFoldDB" id="A0A3N0VEB6"/>
<evidence type="ECO:0000313" key="4">
    <source>
        <dbReference type="EMBL" id="ROH91004.1"/>
    </source>
</evidence>
<dbReference type="InterPro" id="IPR005632">
    <property type="entry name" value="Chaperone_Skp"/>
</dbReference>
<sequence>MRTRIALAAFALFAAATAAQAETKILVVRSADVVRDSVQFKAAEAKMKAEFEKRRADIETQGKAFGDDVKAYQRDADTMSADQRAKKEKDLNARQVDLNFAQRKFQEDLQNRDRELTQDMMSKIKDVIAQVAKEKGADLIVQDPVFASPAVDVTADVLKRLNASAGK</sequence>
<evidence type="ECO:0000256" key="1">
    <source>
        <dbReference type="ARBA" id="ARBA00009091"/>
    </source>
</evidence>
<evidence type="ECO:0000256" key="3">
    <source>
        <dbReference type="SAM" id="SignalP"/>
    </source>
</evidence>
<comment type="similarity">
    <text evidence="1">Belongs to the Skp family.</text>
</comment>
<protein>
    <submittedName>
        <fullName evidence="4">OmpH family outer membrane protein</fullName>
    </submittedName>
</protein>
<dbReference type="SUPFAM" id="SSF111384">
    <property type="entry name" value="OmpH-like"/>
    <property type="match status" value="1"/>
</dbReference>
<dbReference type="GO" id="GO:0050821">
    <property type="term" value="P:protein stabilization"/>
    <property type="evidence" value="ECO:0007669"/>
    <property type="project" value="TreeGrafter"/>
</dbReference>
<feature type="chain" id="PRO_5018330813" evidence="3">
    <location>
        <begin position="22"/>
        <end position="167"/>
    </location>
</feature>
<dbReference type="SMART" id="SM00935">
    <property type="entry name" value="OmpH"/>
    <property type="match status" value="1"/>
</dbReference>
<dbReference type="InParanoid" id="A0A3N0VEB6"/>
<organism evidence="4 5">
    <name type="scientific">Stagnimonas aquatica</name>
    <dbReference type="NCBI Taxonomy" id="2689987"/>
    <lineage>
        <taxon>Bacteria</taxon>
        <taxon>Pseudomonadati</taxon>
        <taxon>Pseudomonadota</taxon>
        <taxon>Gammaproteobacteria</taxon>
        <taxon>Nevskiales</taxon>
        <taxon>Nevskiaceae</taxon>
        <taxon>Stagnimonas</taxon>
    </lineage>
</organism>
<dbReference type="PANTHER" id="PTHR35089:SF1">
    <property type="entry name" value="CHAPERONE PROTEIN SKP"/>
    <property type="match status" value="1"/>
</dbReference>
<dbReference type="Proteomes" id="UP000282106">
    <property type="component" value="Unassembled WGS sequence"/>
</dbReference>
<dbReference type="Gene3D" id="3.30.910.20">
    <property type="entry name" value="Skp domain"/>
    <property type="match status" value="1"/>
</dbReference>
<feature type="signal peptide" evidence="3">
    <location>
        <begin position="1"/>
        <end position="21"/>
    </location>
</feature>
<gene>
    <name evidence="4" type="ORF">ED208_08510</name>
</gene>
<name>A0A3N0VEB6_9GAMM</name>
<evidence type="ECO:0000313" key="5">
    <source>
        <dbReference type="Proteomes" id="UP000282106"/>
    </source>
</evidence>
<dbReference type="GO" id="GO:0005829">
    <property type="term" value="C:cytosol"/>
    <property type="evidence" value="ECO:0007669"/>
    <property type="project" value="TreeGrafter"/>
</dbReference>